<dbReference type="RefSeq" id="XP_067921223.1">
    <property type="nucleotide sequence ID" value="XM_068066801.1"/>
</dbReference>
<comment type="caution">
    <text evidence="2">The sequence shown here is derived from an EMBL/GenBank/DDBJ whole genome shotgun (WGS) entry which is preliminary data.</text>
</comment>
<dbReference type="AlphaFoldDB" id="A0A2C6KTD7"/>
<organism evidence="2 3">
    <name type="scientific">Cystoisospora suis</name>
    <dbReference type="NCBI Taxonomy" id="483139"/>
    <lineage>
        <taxon>Eukaryota</taxon>
        <taxon>Sar</taxon>
        <taxon>Alveolata</taxon>
        <taxon>Apicomplexa</taxon>
        <taxon>Conoidasida</taxon>
        <taxon>Coccidia</taxon>
        <taxon>Eucoccidiorida</taxon>
        <taxon>Eimeriorina</taxon>
        <taxon>Sarcocystidae</taxon>
        <taxon>Cystoisospora</taxon>
    </lineage>
</organism>
<keyword evidence="3" id="KW-1185">Reference proteome</keyword>
<proteinExistence type="predicted"/>
<dbReference type="Pfam" id="PF17921">
    <property type="entry name" value="Integrase_H2C2"/>
    <property type="match status" value="1"/>
</dbReference>
<dbReference type="Gene3D" id="1.10.340.70">
    <property type="match status" value="1"/>
</dbReference>
<dbReference type="Proteomes" id="UP000221165">
    <property type="component" value="Unassembled WGS sequence"/>
</dbReference>
<evidence type="ECO:0000313" key="2">
    <source>
        <dbReference type="EMBL" id="PHJ19524.1"/>
    </source>
</evidence>
<evidence type="ECO:0000313" key="3">
    <source>
        <dbReference type="Proteomes" id="UP000221165"/>
    </source>
</evidence>
<feature type="domain" description="Integrase zinc-binding" evidence="1">
    <location>
        <begin position="82"/>
        <end position="133"/>
    </location>
</feature>
<feature type="non-terminal residue" evidence="2">
    <location>
        <position position="134"/>
    </location>
</feature>
<dbReference type="FunFam" id="1.10.340.70:FF:000001">
    <property type="entry name" value="Retrovirus-related Pol polyprotein from transposon gypsy-like Protein"/>
    <property type="match status" value="1"/>
</dbReference>
<dbReference type="GeneID" id="94430012"/>
<evidence type="ECO:0000259" key="1">
    <source>
        <dbReference type="Pfam" id="PF17921"/>
    </source>
</evidence>
<protein>
    <submittedName>
        <fullName evidence="2">Retrovirus-related pol polyprotein from transposon</fullName>
    </submittedName>
</protein>
<reference evidence="2 3" key="1">
    <citation type="journal article" date="2017" name="Int. J. Parasitol.">
        <title>The genome of the protozoan parasite Cystoisospora suis and a reverse vaccinology approach to identify vaccine candidates.</title>
        <authorList>
            <person name="Palmieri N."/>
            <person name="Shrestha A."/>
            <person name="Ruttkowski B."/>
            <person name="Beck T."/>
            <person name="Vogl C."/>
            <person name="Tomley F."/>
            <person name="Blake D.P."/>
            <person name="Joachim A."/>
        </authorList>
    </citation>
    <scope>NUCLEOTIDE SEQUENCE [LARGE SCALE GENOMIC DNA]</scope>
    <source>
        <strain evidence="2 3">Wien I</strain>
    </source>
</reference>
<sequence>AACNFAAFQQTLPLRDQSSARVVQEQRADDECRAVVRAICTGNEGFAPRWWQLLPRFLRGSYITYDGILYKQGEAGALRIFVPKALRDSLVWSYHSGPLGAHLGSDRIYSQLRRRYSWPGMREDIKRLVQGCLS</sequence>
<dbReference type="InterPro" id="IPR041588">
    <property type="entry name" value="Integrase_H2C2"/>
</dbReference>
<dbReference type="OrthoDB" id="2273864at2759"/>
<dbReference type="EMBL" id="MIGC01003386">
    <property type="protein sequence ID" value="PHJ19524.1"/>
    <property type="molecule type" value="Genomic_DNA"/>
</dbReference>
<name>A0A2C6KTD7_9APIC</name>
<gene>
    <name evidence="2" type="ORF">CSUI_006647</name>
</gene>
<feature type="non-terminal residue" evidence="2">
    <location>
        <position position="1"/>
    </location>
</feature>
<accession>A0A2C6KTD7</accession>
<dbReference type="VEuPathDB" id="ToxoDB:CSUI_006647"/>